<accession>A0A9W6WFC0</accession>
<evidence type="ECO:0000256" key="1">
    <source>
        <dbReference type="ARBA" id="ARBA00004604"/>
    </source>
</evidence>
<keyword evidence="9" id="KW-0539">Nucleus</keyword>
<dbReference type="SMART" id="SM00487">
    <property type="entry name" value="DEXDc"/>
    <property type="match status" value="1"/>
</dbReference>
<evidence type="ECO:0000256" key="11">
    <source>
        <dbReference type="RuleBase" id="RU000492"/>
    </source>
</evidence>
<dbReference type="GO" id="GO:0005524">
    <property type="term" value="F:ATP binding"/>
    <property type="evidence" value="ECO:0007669"/>
    <property type="project" value="UniProtKB-UniRule"/>
</dbReference>
<comment type="similarity">
    <text evidence="11">Belongs to the DEAD box helicase family.</text>
</comment>
<evidence type="ECO:0000259" key="15">
    <source>
        <dbReference type="PROSITE" id="PS51195"/>
    </source>
</evidence>
<evidence type="ECO:0000256" key="5">
    <source>
        <dbReference type="ARBA" id="ARBA00022801"/>
    </source>
</evidence>
<dbReference type="SMART" id="SM00490">
    <property type="entry name" value="HELICc"/>
    <property type="match status" value="1"/>
</dbReference>
<keyword evidence="7 11" id="KW-0067">ATP-binding</keyword>
<dbReference type="CDD" id="cd17941">
    <property type="entry name" value="DEADc_DDX10"/>
    <property type="match status" value="1"/>
</dbReference>
<dbReference type="SMART" id="SM01178">
    <property type="entry name" value="DUF4217"/>
    <property type="match status" value="1"/>
</dbReference>
<keyword evidence="6 11" id="KW-0347">Helicase</keyword>
<dbReference type="GO" id="GO:0003723">
    <property type="term" value="F:RNA binding"/>
    <property type="evidence" value="ECO:0007669"/>
    <property type="project" value="UniProtKB-UniRule"/>
</dbReference>
<dbReference type="GO" id="GO:0006364">
    <property type="term" value="P:rRNA processing"/>
    <property type="evidence" value="ECO:0007669"/>
    <property type="project" value="UniProtKB-KW"/>
</dbReference>
<dbReference type="CDD" id="cd18787">
    <property type="entry name" value="SF2_C_DEAD"/>
    <property type="match status" value="1"/>
</dbReference>
<keyword evidence="8 12" id="KW-0694">RNA-binding</keyword>
<evidence type="ECO:0000256" key="7">
    <source>
        <dbReference type="ARBA" id="ARBA00022840"/>
    </source>
</evidence>
<evidence type="ECO:0000259" key="14">
    <source>
        <dbReference type="PROSITE" id="PS51194"/>
    </source>
</evidence>
<feature type="domain" description="Helicase C-terminal" evidence="14">
    <location>
        <begin position="274"/>
        <end position="433"/>
    </location>
</feature>
<dbReference type="InterPro" id="IPR014001">
    <property type="entry name" value="Helicase_ATP-bd"/>
</dbReference>
<dbReference type="InterPro" id="IPR027417">
    <property type="entry name" value="P-loop_NTPase"/>
</dbReference>
<evidence type="ECO:0000256" key="6">
    <source>
        <dbReference type="ARBA" id="ARBA00022806"/>
    </source>
</evidence>
<dbReference type="Pfam" id="PF13959">
    <property type="entry name" value="CTE_SPB4"/>
    <property type="match status" value="1"/>
</dbReference>
<dbReference type="Gene3D" id="3.40.50.300">
    <property type="entry name" value="P-loop containing nucleotide triphosphate hydrolases"/>
    <property type="match status" value="2"/>
</dbReference>
<comment type="domain">
    <text evidence="12">The Q motif is unique to and characteristic of the DEAD box family of RNA helicases and controls ATP binding and hydrolysis.</text>
</comment>
<evidence type="ECO:0000256" key="8">
    <source>
        <dbReference type="ARBA" id="ARBA00022884"/>
    </source>
</evidence>
<dbReference type="InterPro" id="IPR014014">
    <property type="entry name" value="RNA_helicase_DEAD_Q_motif"/>
</dbReference>
<keyword evidence="17" id="KW-1185">Reference proteome</keyword>
<protein>
    <recommendedName>
        <fullName evidence="12">ATP-dependent RNA helicase</fullName>
        <ecNumber evidence="12">3.6.4.13</ecNumber>
    </recommendedName>
</protein>
<dbReference type="SUPFAM" id="SSF52540">
    <property type="entry name" value="P-loop containing nucleoside triphosphate hydrolases"/>
    <property type="match status" value="1"/>
</dbReference>
<keyword evidence="4 11" id="KW-0547">Nucleotide-binding</keyword>
<dbReference type="PROSITE" id="PS51195">
    <property type="entry name" value="Q_MOTIF"/>
    <property type="match status" value="1"/>
</dbReference>
<dbReference type="Pfam" id="PF00270">
    <property type="entry name" value="DEAD"/>
    <property type="match status" value="1"/>
</dbReference>
<feature type="domain" description="DEAD-box RNA helicase Q" evidence="15">
    <location>
        <begin position="43"/>
        <end position="71"/>
    </location>
</feature>
<keyword evidence="3" id="KW-0698">rRNA processing</keyword>
<dbReference type="AlphaFoldDB" id="A0A9W6WFC0"/>
<dbReference type="PANTHER" id="PTHR24031">
    <property type="entry name" value="RNA HELICASE"/>
    <property type="match status" value="1"/>
</dbReference>
<dbReference type="InterPro" id="IPR001650">
    <property type="entry name" value="Helicase_C-like"/>
</dbReference>
<dbReference type="InterPro" id="IPR000629">
    <property type="entry name" value="RNA-helicase_DEAD-box_CS"/>
</dbReference>
<gene>
    <name evidence="16" type="ORF">Cboi02_000050000</name>
</gene>
<dbReference type="InterPro" id="IPR025313">
    <property type="entry name" value="SPB4-like_CTE"/>
</dbReference>
<keyword evidence="5 11" id="KW-0378">Hydrolase</keyword>
<dbReference type="InterPro" id="IPR011545">
    <property type="entry name" value="DEAD/DEAH_box_helicase_dom"/>
</dbReference>
<comment type="caution">
    <text evidence="16">The sequence shown here is derived from an EMBL/GenBank/DDBJ whole genome shotgun (WGS) entry which is preliminary data.</text>
</comment>
<evidence type="ECO:0000256" key="10">
    <source>
        <dbReference type="PROSITE-ProRule" id="PRU00552"/>
    </source>
</evidence>
<evidence type="ECO:0000256" key="9">
    <source>
        <dbReference type="ARBA" id="ARBA00023242"/>
    </source>
</evidence>
<dbReference type="PROSITE" id="PS51192">
    <property type="entry name" value="HELICASE_ATP_BIND_1"/>
    <property type="match status" value="1"/>
</dbReference>
<dbReference type="Proteomes" id="UP001165120">
    <property type="component" value="Unassembled WGS sequence"/>
</dbReference>
<feature type="short sequence motif" description="Q motif" evidence="10">
    <location>
        <begin position="43"/>
        <end position="71"/>
    </location>
</feature>
<evidence type="ECO:0000313" key="17">
    <source>
        <dbReference type="Proteomes" id="UP001165120"/>
    </source>
</evidence>
<dbReference type="EC" id="3.6.4.13" evidence="12"/>
<reference evidence="16" key="1">
    <citation type="submission" date="2023-04" db="EMBL/GenBank/DDBJ databases">
        <title>Candida boidinii NBRC 10035.</title>
        <authorList>
            <person name="Ichikawa N."/>
            <person name="Sato H."/>
            <person name="Tonouchi N."/>
        </authorList>
    </citation>
    <scope>NUCLEOTIDE SEQUENCE</scope>
    <source>
        <strain evidence="16">NBRC 10035</strain>
    </source>
</reference>
<dbReference type="PROSITE" id="PS51194">
    <property type="entry name" value="HELICASE_CTER"/>
    <property type="match status" value="1"/>
</dbReference>
<dbReference type="Pfam" id="PF00271">
    <property type="entry name" value="Helicase_C"/>
    <property type="match status" value="1"/>
</dbReference>
<evidence type="ECO:0000313" key="16">
    <source>
        <dbReference type="EMBL" id="GME67068.1"/>
    </source>
</evidence>
<dbReference type="GO" id="GO:0003724">
    <property type="term" value="F:RNA helicase activity"/>
    <property type="evidence" value="ECO:0007669"/>
    <property type="project" value="UniProtKB-EC"/>
</dbReference>
<dbReference type="EMBL" id="BSXN01000094">
    <property type="protein sequence ID" value="GME67068.1"/>
    <property type="molecule type" value="Genomic_DNA"/>
</dbReference>
<keyword evidence="2" id="KW-0690">Ribosome biogenesis</keyword>
<organism evidence="16 17">
    <name type="scientific">Candida boidinii</name>
    <name type="common">Yeast</name>
    <dbReference type="NCBI Taxonomy" id="5477"/>
    <lineage>
        <taxon>Eukaryota</taxon>
        <taxon>Fungi</taxon>
        <taxon>Dikarya</taxon>
        <taxon>Ascomycota</taxon>
        <taxon>Saccharomycotina</taxon>
        <taxon>Pichiomycetes</taxon>
        <taxon>Pichiales</taxon>
        <taxon>Pichiaceae</taxon>
        <taxon>Ogataea</taxon>
        <taxon>Ogataea/Candida clade</taxon>
    </lineage>
</organism>
<proteinExistence type="inferred from homology"/>
<comment type="catalytic activity">
    <reaction evidence="12">
        <text>ATP + H2O = ADP + phosphate + H(+)</text>
        <dbReference type="Rhea" id="RHEA:13065"/>
        <dbReference type="ChEBI" id="CHEBI:15377"/>
        <dbReference type="ChEBI" id="CHEBI:15378"/>
        <dbReference type="ChEBI" id="CHEBI:30616"/>
        <dbReference type="ChEBI" id="CHEBI:43474"/>
        <dbReference type="ChEBI" id="CHEBI:456216"/>
        <dbReference type="EC" id="3.6.4.13"/>
    </reaction>
</comment>
<feature type="domain" description="Helicase ATP-binding" evidence="13">
    <location>
        <begin position="74"/>
        <end position="248"/>
    </location>
</feature>
<evidence type="ECO:0000256" key="3">
    <source>
        <dbReference type="ARBA" id="ARBA00022552"/>
    </source>
</evidence>
<evidence type="ECO:0000256" key="12">
    <source>
        <dbReference type="RuleBase" id="RU365068"/>
    </source>
</evidence>
<name>A0A9W6WFC0_CANBO</name>
<dbReference type="GO" id="GO:0016787">
    <property type="term" value="F:hydrolase activity"/>
    <property type="evidence" value="ECO:0007669"/>
    <property type="project" value="UniProtKB-KW"/>
</dbReference>
<dbReference type="GO" id="GO:0005730">
    <property type="term" value="C:nucleolus"/>
    <property type="evidence" value="ECO:0007669"/>
    <property type="project" value="UniProtKB-SubCell"/>
</dbReference>
<sequence>MAKRTKKTTREERRNDRLKDEEILKLLTQRIEELDPSEFKKFSRFDELPLNFKTIKGLTENSYINMTDIQKMTIPMSLKKHDILGAAKTGSGKTLAFLIPILERLAHENWNEYDGTGALIISPTRELAVQTYEVLLKIGKHHNFSCGLVIGGKDYSYETERIGKINILIGTPGRLLQHMDQSAALNLTNLQVLVLDEADRILDLGFRKTLDNIVNNLPNDRQSLLFSATQTKSVQDLARLSLVNPQYITTSTDKESITPESLEQSYIVTSLPDKLDVLWSFIKSHLSSKMIVFLSSSKQVHFIYESFRKLQPGISLMKLHGRQKQKARMETTYKFNQAQQCCLFATDIVARGLDFPAIDWVVQVDCPEDTSTYVHRVGRCARFGRTGKSMLMLTPSEETEFIKNLKLKKIDIKKLNIKSSRKKTIKPQLQSLCFKNPELKYLGQKAFISYAKSIYIQKDKAVFDISKIPLEEYARSLGLSGAPNIKFLDKVKDARQMKMVI</sequence>
<evidence type="ECO:0000256" key="2">
    <source>
        <dbReference type="ARBA" id="ARBA00022517"/>
    </source>
</evidence>
<comment type="subcellular location">
    <subcellularLocation>
        <location evidence="1">Nucleus</location>
        <location evidence="1">Nucleolus</location>
    </subcellularLocation>
</comment>
<evidence type="ECO:0000256" key="4">
    <source>
        <dbReference type="ARBA" id="ARBA00022741"/>
    </source>
</evidence>
<comment type="function">
    <text evidence="12">RNA helicase.</text>
</comment>
<dbReference type="PROSITE" id="PS00039">
    <property type="entry name" value="DEAD_ATP_HELICASE"/>
    <property type="match status" value="1"/>
</dbReference>
<evidence type="ECO:0000259" key="13">
    <source>
        <dbReference type="PROSITE" id="PS51192"/>
    </source>
</evidence>